<name>A0ABY9DM29_VITVI</name>
<organism evidence="2 3">
    <name type="scientific">Vitis vinifera</name>
    <name type="common">Grape</name>
    <dbReference type="NCBI Taxonomy" id="29760"/>
    <lineage>
        <taxon>Eukaryota</taxon>
        <taxon>Viridiplantae</taxon>
        <taxon>Streptophyta</taxon>
        <taxon>Embryophyta</taxon>
        <taxon>Tracheophyta</taxon>
        <taxon>Spermatophyta</taxon>
        <taxon>Magnoliopsida</taxon>
        <taxon>eudicotyledons</taxon>
        <taxon>Gunneridae</taxon>
        <taxon>Pentapetalae</taxon>
        <taxon>rosids</taxon>
        <taxon>Vitales</taxon>
        <taxon>Vitaceae</taxon>
        <taxon>Viteae</taxon>
        <taxon>Vitis</taxon>
    </lineage>
</organism>
<accession>A0ABY9DM29</accession>
<evidence type="ECO:0000313" key="2">
    <source>
        <dbReference type="EMBL" id="WKA08695.1"/>
    </source>
</evidence>
<dbReference type="Proteomes" id="UP001227230">
    <property type="component" value="Chromosome 17"/>
</dbReference>
<evidence type="ECO:0000313" key="3">
    <source>
        <dbReference type="Proteomes" id="UP001227230"/>
    </source>
</evidence>
<evidence type="ECO:0000256" key="1">
    <source>
        <dbReference type="SAM" id="MobiDB-lite"/>
    </source>
</evidence>
<gene>
    <name evidence="2" type="ORF">VitviT2T_026394</name>
</gene>
<dbReference type="EMBL" id="CP126664">
    <property type="protein sequence ID" value="WKA08695.1"/>
    <property type="molecule type" value="Genomic_DNA"/>
</dbReference>
<reference evidence="2 3" key="1">
    <citation type="journal article" date="2023" name="Hortic Res">
        <title>The complete reference genome for grapevine (Vitis vinifera L.) genetics and breeding.</title>
        <authorList>
            <person name="Shi X."/>
            <person name="Cao S."/>
            <person name="Wang X."/>
            <person name="Huang S."/>
            <person name="Wang Y."/>
            <person name="Liu Z."/>
            <person name="Liu W."/>
            <person name="Leng X."/>
            <person name="Peng Y."/>
            <person name="Wang N."/>
            <person name="Wang Y."/>
            <person name="Ma Z."/>
            <person name="Xu X."/>
            <person name="Zhang F."/>
            <person name="Xue H."/>
            <person name="Zhong H."/>
            <person name="Wang Y."/>
            <person name="Zhang K."/>
            <person name="Velt A."/>
            <person name="Avia K."/>
            <person name="Holtgrawe D."/>
            <person name="Grimplet J."/>
            <person name="Matus J.T."/>
            <person name="Ware D."/>
            <person name="Wu X."/>
            <person name="Wang H."/>
            <person name="Liu C."/>
            <person name="Fang Y."/>
            <person name="Rustenholz C."/>
            <person name="Cheng Z."/>
            <person name="Xiao H."/>
            <person name="Zhou Y."/>
        </authorList>
    </citation>
    <scope>NUCLEOTIDE SEQUENCE [LARGE SCALE GENOMIC DNA]</scope>
    <source>
        <strain evidence="3">cv. Pinot noir / PN40024</strain>
        <tissue evidence="2">Leaf</tissue>
    </source>
</reference>
<feature type="region of interest" description="Disordered" evidence="1">
    <location>
        <begin position="19"/>
        <end position="86"/>
    </location>
</feature>
<proteinExistence type="predicted"/>
<sequence>MAETVVEIPMAVPIKKARTNRKALKEKSSSMNETNILAKKISESSLAPIPTPSKDVGKENHESLSQPRSKKKLKQWGNFEMSDWKI</sequence>
<keyword evidence="3" id="KW-1185">Reference proteome</keyword>
<protein>
    <submittedName>
        <fullName evidence="2">Uncharacterized protein</fullName>
    </submittedName>
</protein>